<name>A0A9P4TQB4_9PLEO</name>
<evidence type="ECO:0000313" key="3">
    <source>
        <dbReference type="Proteomes" id="UP000800093"/>
    </source>
</evidence>
<gene>
    <name evidence="2" type="ORF">CC78DRAFT_575115</name>
</gene>
<evidence type="ECO:0000256" key="1">
    <source>
        <dbReference type="SAM" id="MobiDB-lite"/>
    </source>
</evidence>
<comment type="caution">
    <text evidence="2">The sequence shown here is derived from an EMBL/GenBank/DDBJ whole genome shotgun (WGS) entry which is preliminary data.</text>
</comment>
<sequence>MPEFVPNSTAVSPYTHVNSHHPIPSPYNNPSVQRHLLNSVSGYPRQAVIYLARQGYAIHISGEPVRVTEYPNMVQTASVNPTSLKCNPGRKVNANSSANGIMGGIGNSGAGAGARSGLTFSGSGRPFNANRGRATNDAFGTDSFSGLRIPTHTRIPLQHITSKVSRLVLAIGPQGARDGHVVKVAIEANKEGSKVMPAPDKAWEANMEDSKTMLALDRSSEVADSVIGG</sequence>
<protein>
    <submittedName>
        <fullName evidence="2">Uncharacterized protein</fullName>
    </submittedName>
</protein>
<accession>A0A9P4TQB4</accession>
<dbReference type="Proteomes" id="UP000800093">
    <property type="component" value="Unassembled WGS sequence"/>
</dbReference>
<keyword evidence="3" id="KW-1185">Reference proteome</keyword>
<dbReference type="AlphaFoldDB" id="A0A9P4TQB4"/>
<dbReference type="EMBL" id="ML986582">
    <property type="protein sequence ID" value="KAF2269558.1"/>
    <property type="molecule type" value="Genomic_DNA"/>
</dbReference>
<proteinExistence type="predicted"/>
<evidence type="ECO:0000313" key="2">
    <source>
        <dbReference type="EMBL" id="KAF2269558.1"/>
    </source>
</evidence>
<feature type="compositionally biased region" description="Polar residues" evidence="1">
    <location>
        <begin position="1"/>
        <end position="17"/>
    </location>
</feature>
<feature type="region of interest" description="Disordered" evidence="1">
    <location>
        <begin position="1"/>
        <end position="30"/>
    </location>
</feature>
<organism evidence="2 3">
    <name type="scientific">Lojkania enalia</name>
    <dbReference type="NCBI Taxonomy" id="147567"/>
    <lineage>
        <taxon>Eukaryota</taxon>
        <taxon>Fungi</taxon>
        <taxon>Dikarya</taxon>
        <taxon>Ascomycota</taxon>
        <taxon>Pezizomycotina</taxon>
        <taxon>Dothideomycetes</taxon>
        <taxon>Pleosporomycetidae</taxon>
        <taxon>Pleosporales</taxon>
        <taxon>Pleosporales incertae sedis</taxon>
        <taxon>Lojkania</taxon>
    </lineage>
</organism>
<reference evidence="3" key="1">
    <citation type="journal article" date="2020" name="Stud. Mycol.">
        <title>101 Dothideomycetes genomes: A test case for predicting lifestyles and emergence of pathogens.</title>
        <authorList>
            <person name="Haridas S."/>
            <person name="Albert R."/>
            <person name="Binder M."/>
            <person name="Bloem J."/>
            <person name="LaButti K."/>
            <person name="Salamov A."/>
            <person name="Andreopoulos B."/>
            <person name="Baker S."/>
            <person name="Barry K."/>
            <person name="Bills G."/>
            <person name="Bluhm B."/>
            <person name="Cannon C."/>
            <person name="Castanera R."/>
            <person name="Culley D."/>
            <person name="Daum C."/>
            <person name="Ezra D."/>
            <person name="Gonzalez J."/>
            <person name="Henrissat B."/>
            <person name="Kuo A."/>
            <person name="Liang C."/>
            <person name="Lipzen A."/>
            <person name="Lutzoni F."/>
            <person name="Magnuson J."/>
            <person name="Mondo S."/>
            <person name="Nolan M."/>
            <person name="Ohm R."/>
            <person name="Pangilinan J."/>
            <person name="Park H.-J."/>
            <person name="Ramirez L."/>
            <person name="Alfaro M."/>
            <person name="Sun H."/>
            <person name="Tritt A."/>
            <person name="Yoshinaga Y."/>
            <person name="Zwiers L.-H."/>
            <person name="Turgeon B."/>
            <person name="Goodwin S."/>
            <person name="Spatafora J."/>
            <person name="Crous P."/>
            <person name="Grigoriev I."/>
        </authorList>
    </citation>
    <scope>NUCLEOTIDE SEQUENCE [LARGE SCALE GENOMIC DNA]</scope>
    <source>
        <strain evidence="3">CBS 304.66</strain>
    </source>
</reference>